<feature type="region of interest" description="Disordered" evidence="1">
    <location>
        <begin position="53"/>
        <end position="73"/>
    </location>
</feature>
<evidence type="ECO:0000256" key="1">
    <source>
        <dbReference type="SAM" id="MobiDB-lite"/>
    </source>
</evidence>
<feature type="compositionally biased region" description="Gly residues" evidence="1">
    <location>
        <begin position="55"/>
        <end position="67"/>
    </location>
</feature>
<dbReference type="Proteomes" id="UP000887569">
    <property type="component" value="Unplaced"/>
</dbReference>
<name>A0A914ZJT7_PARUN</name>
<proteinExistence type="predicted"/>
<protein>
    <submittedName>
        <fullName evidence="3">Uncharacterized protein</fullName>
    </submittedName>
</protein>
<evidence type="ECO:0000313" key="3">
    <source>
        <dbReference type="WBParaSite" id="PgB05_g015_t01"/>
    </source>
</evidence>
<organism evidence="2 3">
    <name type="scientific">Parascaris univalens</name>
    <name type="common">Nematode worm</name>
    <dbReference type="NCBI Taxonomy" id="6257"/>
    <lineage>
        <taxon>Eukaryota</taxon>
        <taxon>Metazoa</taxon>
        <taxon>Ecdysozoa</taxon>
        <taxon>Nematoda</taxon>
        <taxon>Chromadorea</taxon>
        <taxon>Rhabditida</taxon>
        <taxon>Spirurina</taxon>
        <taxon>Ascaridomorpha</taxon>
        <taxon>Ascaridoidea</taxon>
        <taxon>Ascarididae</taxon>
        <taxon>Parascaris</taxon>
    </lineage>
</organism>
<dbReference type="WBParaSite" id="PgB05_g015_t01">
    <property type="protein sequence ID" value="PgB05_g015_t01"/>
    <property type="gene ID" value="PgB05_g015"/>
</dbReference>
<evidence type="ECO:0000313" key="2">
    <source>
        <dbReference type="Proteomes" id="UP000887569"/>
    </source>
</evidence>
<keyword evidence="2" id="KW-1185">Reference proteome</keyword>
<reference evidence="3" key="1">
    <citation type="submission" date="2022-11" db="UniProtKB">
        <authorList>
            <consortium name="WormBaseParasite"/>
        </authorList>
    </citation>
    <scope>IDENTIFICATION</scope>
</reference>
<dbReference type="AlphaFoldDB" id="A0A914ZJT7"/>
<accession>A0A914ZJT7</accession>
<sequence>MVVPCQEGGGGILVAWQEARDGFGRAAIAGLGLGSRRWAGLVAWARHGPVKPVATGGGGGRRGGAGPSGWRRGEPCGGRGLGCDVAGLAASPEQGRWMAGGGLEAAATARLPRALGAKQDARWTGDADWGGVAGVGGTPAYGGSILVIHVAGGRIGCGRHAVAGWSPLKAQSGGRP</sequence>